<evidence type="ECO:0000256" key="4">
    <source>
        <dbReference type="ARBA" id="ARBA00022755"/>
    </source>
</evidence>
<evidence type="ECO:0000256" key="3">
    <source>
        <dbReference type="ARBA" id="ARBA00022679"/>
    </source>
</evidence>
<dbReference type="GO" id="GO:0006189">
    <property type="term" value="P:'de novo' IMP biosynthetic process"/>
    <property type="evidence" value="ECO:0007669"/>
    <property type="project" value="InterPro"/>
</dbReference>
<dbReference type="CDD" id="cd08645">
    <property type="entry name" value="FMT_core_GART"/>
    <property type="match status" value="1"/>
</dbReference>
<dbReference type="Gene3D" id="3.40.50.170">
    <property type="entry name" value="Formyl transferase, N-terminal domain"/>
    <property type="match status" value="1"/>
</dbReference>
<name>A0A1N5WD11_9ARCH</name>
<evidence type="ECO:0000259" key="5">
    <source>
        <dbReference type="Pfam" id="PF00551"/>
    </source>
</evidence>
<dbReference type="Pfam" id="PF00551">
    <property type="entry name" value="Formyl_trans_N"/>
    <property type="match status" value="1"/>
</dbReference>
<accession>A0A1N5WD11</accession>
<dbReference type="RefSeq" id="WP_148690131.1">
    <property type="nucleotide sequence ID" value="NZ_LT671858.1"/>
</dbReference>
<evidence type="ECO:0000313" key="7">
    <source>
        <dbReference type="Proteomes" id="UP000195607"/>
    </source>
</evidence>
<comment type="pathway">
    <text evidence="1">Purine metabolism; IMP biosynthesis via de novo pathway; N(2)-formyl-N(1)-(5-phospho-D-ribosyl)glycinamide from N(1)-(5-phospho-D-ribosyl)glycinamide (10-formyl THF route): step 1/1.</text>
</comment>
<protein>
    <recommendedName>
        <fullName evidence="2">phosphoribosylglycinamide formyltransferase 1</fullName>
        <ecNumber evidence="2">2.1.2.2</ecNumber>
    </recommendedName>
</protein>
<dbReference type="PANTHER" id="PTHR43369">
    <property type="entry name" value="PHOSPHORIBOSYLGLYCINAMIDE FORMYLTRANSFERASE"/>
    <property type="match status" value="1"/>
</dbReference>
<organism evidence="6 7">
    <name type="scientific">Cuniculiplasma divulgatum</name>
    <dbReference type="NCBI Taxonomy" id="1673428"/>
    <lineage>
        <taxon>Archaea</taxon>
        <taxon>Methanobacteriati</taxon>
        <taxon>Thermoplasmatota</taxon>
        <taxon>Thermoplasmata</taxon>
        <taxon>Thermoplasmatales</taxon>
        <taxon>Cuniculiplasmataceae</taxon>
        <taxon>Cuniculiplasma</taxon>
    </lineage>
</organism>
<sequence length="198" mass="22159">MKGKSIIVFASGSGTTFSAILEYSHRKDSSFNVASLVSDRMKSGAVSIAKNNGVEIIEYNSETPRILKKKKPDMIVLAGFLRIIEPSLLAAFPDRIVNIHPSLLPSFGGKGFYGIKVHRAAIDYGVQYSGFTIHIVNSEVDRGPVIFQYAVPVLAEDSPESLQERIHKYELQYYPAVIQSMLKNNFKIEKNRFLLNLY</sequence>
<dbReference type="GO" id="GO:0004644">
    <property type="term" value="F:phosphoribosylglycinamide formyltransferase activity"/>
    <property type="evidence" value="ECO:0007669"/>
    <property type="project" value="UniProtKB-EC"/>
</dbReference>
<dbReference type="EMBL" id="LT671858">
    <property type="protein sequence ID" value="SIM83168.1"/>
    <property type="molecule type" value="Genomic_DNA"/>
</dbReference>
<dbReference type="InterPro" id="IPR002376">
    <property type="entry name" value="Formyl_transf_N"/>
</dbReference>
<gene>
    <name evidence="6" type="ORF">CSP5_1771</name>
</gene>
<evidence type="ECO:0000313" key="6">
    <source>
        <dbReference type="EMBL" id="SIM83168.1"/>
    </source>
</evidence>
<keyword evidence="3 6" id="KW-0808">Transferase</keyword>
<dbReference type="NCBIfam" id="TIGR00639">
    <property type="entry name" value="PurN"/>
    <property type="match status" value="1"/>
</dbReference>
<keyword evidence="4" id="KW-0658">Purine biosynthesis</keyword>
<dbReference type="GO" id="GO:0005829">
    <property type="term" value="C:cytosol"/>
    <property type="evidence" value="ECO:0007669"/>
    <property type="project" value="TreeGrafter"/>
</dbReference>
<dbReference type="AlphaFoldDB" id="A0A1N5WD11"/>
<dbReference type="GeneID" id="41589013"/>
<dbReference type="PANTHER" id="PTHR43369:SF2">
    <property type="entry name" value="PHOSPHORIBOSYLGLYCINAMIDE FORMYLTRANSFERASE"/>
    <property type="match status" value="1"/>
</dbReference>
<reference evidence="6 7" key="1">
    <citation type="submission" date="2016-04" db="EMBL/GenBank/DDBJ databases">
        <authorList>
            <person name="Evans L.H."/>
            <person name="Alamgir A."/>
            <person name="Owens N."/>
            <person name="Weber N.D."/>
            <person name="Virtaneva K."/>
            <person name="Barbian K."/>
            <person name="Babar A."/>
            <person name="Rosenke K."/>
        </authorList>
    </citation>
    <scope>NUCLEOTIDE SEQUENCE [LARGE SCALE GENOMIC DNA]</scope>
    <source>
        <strain evidence="7">S5(T) (JCM 30642 \VKM B-2941)</strain>
    </source>
</reference>
<evidence type="ECO:0000256" key="1">
    <source>
        <dbReference type="ARBA" id="ARBA00005054"/>
    </source>
</evidence>
<dbReference type="EC" id="2.1.2.2" evidence="2"/>
<feature type="domain" description="Formyl transferase N-terminal" evidence="5">
    <location>
        <begin position="5"/>
        <end position="178"/>
    </location>
</feature>
<dbReference type="InterPro" id="IPR036477">
    <property type="entry name" value="Formyl_transf_N_sf"/>
</dbReference>
<dbReference type="Proteomes" id="UP000195607">
    <property type="component" value="Chromosome I"/>
</dbReference>
<dbReference type="InterPro" id="IPR004607">
    <property type="entry name" value="GART"/>
</dbReference>
<dbReference type="SUPFAM" id="SSF53328">
    <property type="entry name" value="Formyltransferase"/>
    <property type="match status" value="1"/>
</dbReference>
<dbReference type="HAMAP" id="MF_01930">
    <property type="entry name" value="PurN"/>
    <property type="match status" value="1"/>
</dbReference>
<evidence type="ECO:0000256" key="2">
    <source>
        <dbReference type="ARBA" id="ARBA00012254"/>
    </source>
</evidence>
<proteinExistence type="inferred from homology"/>